<evidence type="ECO:0000313" key="8">
    <source>
        <dbReference type="EMBL" id="JAP94727.1"/>
    </source>
</evidence>
<proteinExistence type="predicted"/>
<dbReference type="PANTHER" id="PTHR10783">
    <property type="entry name" value="XENOTROPIC AND POLYTROPIC RETROVIRUS RECEPTOR 1-RELATED"/>
    <property type="match status" value="1"/>
</dbReference>
<reference evidence="8" key="1">
    <citation type="submission" date="2015-07" db="EMBL/GenBank/DDBJ databases">
        <title>Adaptation to a free-living lifestyle via gene acquisitions in the diplomonad Trepomonas sp. PC1.</title>
        <authorList>
            <person name="Xu F."/>
            <person name="Jerlstrom-Hultqvist J."/>
            <person name="Kolisko M."/>
            <person name="Simpson A.G.B."/>
            <person name="Roger A.J."/>
            <person name="Svard S.G."/>
            <person name="Andersson J.O."/>
        </authorList>
    </citation>
    <scope>NUCLEOTIDE SEQUENCE</scope>
    <source>
        <strain evidence="8">PC1</strain>
    </source>
</reference>
<sequence length="720" mass="84088">ITQQNVDIQKLKHIYMQINELDAIAKDMQKHGKAFIYEESQIKELSRSFLEEFGQQVEKLEAFFQLKLRDIKTQKHNIALVVDRAIQQNLIVSDIDKKLIHEKMADTLRKSAILENYALTNYEQLLKIAKAHDDASHVAYTAQKYFEDLCQDTQFDEEIVFQDIQQSLIGTYAKLHNISEKRAYLELQKCLDHPVEADEKFRMVSTLGSFLLGFMFMLLINFVDLIVYCYSGEDMTYSMSEMNSITIRLYFGIAMFIVGNGFVLLVIEYKKINYEFILNLPAKSIQFGHRTVIRNGCKVLIIVIIFSALCTVSSHDFPVRPRILFGQSTVNFAKLLAPSYWLTIPPLFLLYKTICYQIKFRGKNNIFQYGCAVMFKIFTPWKQKVEYNQFYFCNMLVSAGQTMRDVFSVIGCNKIPDYILVVPKVTFNVLRILQCYEIFRETNLFYNQGVNTIKYIVSVFPAMNTISAIKQNKAAFYVFTGFKIVDTQYNLYWDICEDWGLFAGGIAGRKYREKPQYWKYGKYVRRPSQFNLTAIVFVHIYEYFARLLWVCAYIESFTIISTAYFQIISNQIEIVRRLLWMILRMDNQQATNVEHFVPTKYVPIAIDQYEREKTKQLSEQQQNKSRFNDLLHLLGLKQGKQQNVEIISSVLKNIFAKKVNIEKFKTKSLDQSDNDVIKQWTKDESIFSKAVISSIQNTQEQHKTQESDSNILLIDEGKGK</sequence>
<evidence type="ECO:0000256" key="4">
    <source>
        <dbReference type="ARBA" id="ARBA00023136"/>
    </source>
</evidence>
<evidence type="ECO:0000256" key="6">
    <source>
        <dbReference type="SAM" id="Phobius"/>
    </source>
</evidence>
<dbReference type="InterPro" id="IPR004342">
    <property type="entry name" value="EXS_C"/>
</dbReference>
<dbReference type="GO" id="GO:0000822">
    <property type="term" value="F:inositol hexakisphosphate binding"/>
    <property type="evidence" value="ECO:0007669"/>
    <property type="project" value="TreeGrafter"/>
</dbReference>
<accession>A0A146KE10</accession>
<feature type="transmembrane region" description="Helical" evidence="6">
    <location>
        <begin position="207"/>
        <end position="227"/>
    </location>
</feature>
<dbReference type="GO" id="GO:0006817">
    <property type="term" value="P:phosphate ion transport"/>
    <property type="evidence" value="ECO:0007669"/>
    <property type="project" value="TreeGrafter"/>
</dbReference>
<dbReference type="Pfam" id="PF03124">
    <property type="entry name" value="EXS"/>
    <property type="match status" value="1"/>
</dbReference>
<gene>
    <name evidence="8" type="ORF">TPC1_12519</name>
</gene>
<keyword evidence="2 6" id="KW-0812">Transmembrane</keyword>
<name>A0A146KE10_9EUKA</name>
<evidence type="ECO:0000256" key="3">
    <source>
        <dbReference type="ARBA" id="ARBA00022989"/>
    </source>
</evidence>
<dbReference type="PANTHER" id="PTHR10783:SF103">
    <property type="entry name" value="SOLUTE CARRIER FAMILY 53 MEMBER 1"/>
    <property type="match status" value="1"/>
</dbReference>
<protein>
    <submittedName>
        <fullName evidence="8">EXS family protein</fullName>
    </submittedName>
</protein>
<evidence type="ECO:0000256" key="2">
    <source>
        <dbReference type="ARBA" id="ARBA00022692"/>
    </source>
</evidence>
<feature type="transmembrane region" description="Helical" evidence="6">
    <location>
        <begin position="247"/>
        <end position="267"/>
    </location>
</feature>
<keyword evidence="4 6" id="KW-0472">Membrane</keyword>
<feature type="domain" description="EXS" evidence="7">
    <location>
        <begin position="411"/>
        <end position="616"/>
    </location>
</feature>
<feature type="region of interest" description="Disordered" evidence="5">
    <location>
        <begin position="697"/>
        <end position="720"/>
    </location>
</feature>
<dbReference type="PROSITE" id="PS51380">
    <property type="entry name" value="EXS"/>
    <property type="match status" value="1"/>
</dbReference>
<dbReference type="EMBL" id="GDID01001879">
    <property type="protein sequence ID" value="JAP94727.1"/>
    <property type="molecule type" value="Transcribed_RNA"/>
</dbReference>
<dbReference type="AlphaFoldDB" id="A0A146KE10"/>
<dbReference type="GO" id="GO:0016036">
    <property type="term" value="P:cellular response to phosphate starvation"/>
    <property type="evidence" value="ECO:0007669"/>
    <property type="project" value="TreeGrafter"/>
</dbReference>
<feature type="transmembrane region" description="Helical" evidence="6">
    <location>
        <begin position="299"/>
        <end position="315"/>
    </location>
</feature>
<dbReference type="GO" id="GO:0005794">
    <property type="term" value="C:Golgi apparatus"/>
    <property type="evidence" value="ECO:0007669"/>
    <property type="project" value="TreeGrafter"/>
</dbReference>
<dbReference type="GO" id="GO:0005886">
    <property type="term" value="C:plasma membrane"/>
    <property type="evidence" value="ECO:0007669"/>
    <property type="project" value="TreeGrafter"/>
</dbReference>
<feature type="transmembrane region" description="Helical" evidence="6">
    <location>
        <begin position="547"/>
        <end position="567"/>
    </location>
</feature>
<evidence type="ECO:0000259" key="7">
    <source>
        <dbReference type="PROSITE" id="PS51380"/>
    </source>
</evidence>
<comment type="subcellular location">
    <subcellularLocation>
        <location evidence="1">Membrane</location>
        <topology evidence="1">Multi-pass membrane protein</topology>
    </subcellularLocation>
</comment>
<evidence type="ECO:0000256" key="5">
    <source>
        <dbReference type="SAM" id="MobiDB-lite"/>
    </source>
</evidence>
<feature type="transmembrane region" description="Helical" evidence="6">
    <location>
        <begin position="335"/>
        <end position="354"/>
    </location>
</feature>
<feature type="non-terminal residue" evidence="8">
    <location>
        <position position="1"/>
    </location>
</feature>
<keyword evidence="3 6" id="KW-1133">Transmembrane helix</keyword>
<evidence type="ECO:0000256" key="1">
    <source>
        <dbReference type="ARBA" id="ARBA00004141"/>
    </source>
</evidence>
<organism evidence="8">
    <name type="scientific">Trepomonas sp. PC1</name>
    <dbReference type="NCBI Taxonomy" id="1076344"/>
    <lineage>
        <taxon>Eukaryota</taxon>
        <taxon>Metamonada</taxon>
        <taxon>Diplomonadida</taxon>
        <taxon>Hexamitidae</taxon>
        <taxon>Hexamitinae</taxon>
        <taxon>Trepomonas</taxon>
    </lineage>
</organism>